<evidence type="ECO:0000256" key="1">
    <source>
        <dbReference type="ARBA" id="ARBA00005254"/>
    </source>
</evidence>
<gene>
    <name evidence="3" type="ORF">LRS13_06705</name>
</gene>
<accession>A0ABY5PKS3</accession>
<sequence length="146" mass="16122">METTLNWSAPFTELVEGLEFETAWRTITEADVQAFATLTDDHHPQHVDPEWAANSAFGEQIAHGLLVLSAAAGLVPFDPERVMALRRVSDAVFKRPVRFGEEIRVVGSLVGLRALGDDTGLVTCRWNVVGRDGKAIIRAEVQVVWQ</sequence>
<protein>
    <submittedName>
        <fullName evidence="3">MaoC family dehydratase N-terminal domain-containing protein</fullName>
    </submittedName>
</protein>
<dbReference type="PANTHER" id="PTHR43664">
    <property type="entry name" value="MONOAMINE OXIDASE-RELATED"/>
    <property type="match status" value="1"/>
</dbReference>
<keyword evidence="4" id="KW-1185">Reference proteome</keyword>
<dbReference type="Proteomes" id="UP001058860">
    <property type="component" value="Chromosome"/>
</dbReference>
<evidence type="ECO:0000313" key="3">
    <source>
        <dbReference type="EMBL" id="UUY05209.1"/>
    </source>
</evidence>
<feature type="domain" description="MaoC-like" evidence="2">
    <location>
        <begin position="19"/>
        <end position="116"/>
    </location>
</feature>
<dbReference type="SUPFAM" id="SSF54637">
    <property type="entry name" value="Thioesterase/thiol ester dehydrase-isomerase"/>
    <property type="match status" value="1"/>
</dbReference>
<dbReference type="RefSeq" id="WP_353865669.1">
    <property type="nucleotide sequence ID" value="NZ_CP088295.1"/>
</dbReference>
<name>A0ABY5PKS3_9ACTN</name>
<dbReference type="EMBL" id="CP088295">
    <property type="protein sequence ID" value="UUY05209.1"/>
    <property type="molecule type" value="Genomic_DNA"/>
</dbReference>
<reference evidence="4" key="1">
    <citation type="submission" date="2021-11" db="EMBL/GenBank/DDBJ databases">
        <title>Cultivation dependent microbiological survey of springs from the worlds oldest radium mine currently devoted to the extraction of radon-saturated water.</title>
        <authorList>
            <person name="Kapinusova G."/>
            <person name="Smrhova T."/>
            <person name="Strejcek M."/>
            <person name="Suman J."/>
            <person name="Jani K."/>
            <person name="Pajer P."/>
            <person name="Uhlik O."/>
        </authorList>
    </citation>
    <scope>NUCLEOTIDE SEQUENCE [LARGE SCALE GENOMIC DNA]</scope>
    <source>
        <strain evidence="4">J379</strain>
    </source>
</reference>
<evidence type="ECO:0000259" key="2">
    <source>
        <dbReference type="Pfam" id="PF01575"/>
    </source>
</evidence>
<proteinExistence type="inferred from homology"/>
<dbReference type="PANTHER" id="PTHR43664:SF1">
    <property type="entry name" value="BETA-METHYLMALYL-COA DEHYDRATASE"/>
    <property type="match status" value="1"/>
</dbReference>
<dbReference type="InterPro" id="IPR052342">
    <property type="entry name" value="MCH/BMMD"/>
</dbReference>
<organism evidence="3 4">
    <name type="scientific">Svornostia abyssi</name>
    <dbReference type="NCBI Taxonomy" id="2898438"/>
    <lineage>
        <taxon>Bacteria</taxon>
        <taxon>Bacillati</taxon>
        <taxon>Actinomycetota</taxon>
        <taxon>Thermoleophilia</taxon>
        <taxon>Solirubrobacterales</taxon>
        <taxon>Baekduiaceae</taxon>
        <taxon>Svornostia</taxon>
    </lineage>
</organism>
<comment type="similarity">
    <text evidence="1">Belongs to the enoyl-CoA hydratase/isomerase family.</text>
</comment>
<dbReference type="InterPro" id="IPR029069">
    <property type="entry name" value="HotDog_dom_sf"/>
</dbReference>
<dbReference type="InterPro" id="IPR002539">
    <property type="entry name" value="MaoC-like_dom"/>
</dbReference>
<dbReference type="Gene3D" id="3.10.129.10">
    <property type="entry name" value="Hotdog Thioesterase"/>
    <property type="match status" value="1"/>
</dbReference>
<evidence type="ECO:0000313" key="4">
    <source>
        <dbReference type="Proteomes" id="UP001058860"/>
    </source>
</evidence>
<dbReference type="Pfam" id="PF01575">
    <property type="entry name" value="MaoC_dehydratas"/>
    <property type="match status" value="1"/>
</dbReference>